<name>A0AA45W6M2_9RHOB</name>
<dbReference type="InterPro" id="IPR036249">
    <property type="entry name" value="Thioredoxin-like_sf"/>
</dbReference>
<comment type="caution">
    <text evidence="1">The sequence shown here is derived from an EMBL/GenBank/DDBJ whole genome shotgun (WGS) entry which is preliminary data.</text>
</comment>
<evidence type="ECO:0008006" key="3">
    <source>
        <dbReference type="Google" id="ProtNLM"/>
    </source>
</evidence>
<organism evidence="1 2">
    <name type="scientific">Paracoccus saliphilus</name>
    <dbReference type="NCBI Taxonomy" id="405559"/>
    <lineage>
        <taxon>Bacteria</taxon>
        <taxon>Pseudomonadati</taxon>
        <taxon>Pseudomonadota</taxon>
        <taxon>Alphaproteobacteria</taxon>
        <taxon>Rhodobacterales</taxon>
        <taxon>Paracoccaceae</taxon>
        <taxon>Paracoccus</taxon>
    </lineage>
</organism>
<proteinExistence type="predicted"/>
<gene>
    <name evidence="1" type="ORF">SAMN05421772_11341</name>
</gene>
<evidence type="ECO:0000313" key="2">
    <source>
        <dbReference type="Proteomes" id="UP000186216"/>
    </source>
</evidence>
<dbReference type="EMBL" id="FTOU01000013">
    <property type="protein sequence ID" value="SIT03285.1"/>
    <property type="molecule type" value="Genomic_DNA"/>
</dbReference>
<dbReference type="Gene3D" id="3.40.30.10">
    <property type="entry name" value="Glutaredoxin"/>
    <property type="match status" value="1"/>
</dbReference>
<evidence type="ECO:0000313" key="1">
    <source>
        <dbReference type="EMBL" id="SIT03285.1"/>
    </source>
</evidence>
<protein>
    <recommendedName>
        <fullName evidence="3">Thioredoxin-related protein</fullName>
    </recommendedName>
</protein>
<dbReference type="AlphaFoldDB" id="A0AA45W6M2"/>
<dbReference type="SUPFAM" id="SSF52833">
    <property type="entry name" value="Thioredoxin-like"/>
    <property type="match status" value="1"/>
</dbReference>
<dbReference type="RefSeq" id="WP_272848111.1">
    <property type="nucleotide sequence ID" value="NZ_CP067140.1"/>
</dbReference>
<accession>A0AA45W6M2</accession>
<sequence>MRAIAVKSVAMITAIILILGGAYSSAPVQAGEAPRIGSDTVDWQAAPIRLMMVEQEGCIYCEAWDREIGPGFPKSVEGQAAPLLRVDIDGPWPDGIALDRRPTITPTFILLRDGAELSRLEGYPGDQYFYPLIDGMLTDAGIVANPGKAGG</sequence>
<dbReference type="Proteomes" id="UP000186216">
    <property type="component" value="Unassembled WGS sequence"/>
</dbReference>
<reference evidence="1 2" key="1">
    <citation type="submission" date="2017-01" db="EMBL/GenBank/DDBJ databases">
        <authorList>
            <person name="Varghese N."/>
            <person name="Submissions S."/>
        </authorList>
    </citation>
    <scope>NUCLEOTIDE SEQUENCE [LARGE SCALE GENOMIC DNA]</scope>
    <source>
        <strain evidence="1 2">DSM 18447</strain>
    </source>
</reference>